<dbReference type="STRING" id="406100.SAMN04488052_10791"/>
<evidence type="ECO:0000256" key="1">
    <source>
        <dbReference type="ARBA" id="ARBA00004127"/>
    </source>
</evidence>
<dbReference type="Pfam" id="PF01988">
    <property type="entry name" value="VIT1"/>
    <property type="match status" value="1"/>
</dbReference>
<dbReference type="InterPro" id="IPR008217">
    <property type="entry name" value="Ccc1_fam"/>
</dbReference>
<dbReference type="AlphaFoldDB" id="A0A1H8UMS5"/>
<keyword evidence="3 6" id="KW-1133">Transmembrane helix</keyword>
<dbReference type="PANTHER" id="PTHR31851">
    <property type="entry name" value="FE(2+)/MN(2+) TRANSPORTER PCL1"/>
    <property type="match status" value="1"/>
</dbReference>
<keyword evidence="4 6" id="KW-0472">Membrane</keyword>
<organism evidence="7 8">
    <name type="scientific">Aquisalimonas asiatica</name>
    <dbReference type="NCBI Taxonomy" id="406100"/>
    <lineage>
        <taxon>Bacteria</taxon>
        <taxon>Pseudomonadati</taxon>
        <taxon>Pseudomonadota</taxon>
        <taxon>Gammaproteobacteria</taxon>
        <taxon>Chromatiales</taxon>
        <taxon>Ectothiorhodospiraceae</taxon>
        <taxon>Aquisalimonas</taxon>
    </lineage>
</organism>
<comment type="subcellular location">
    <subcellularLocation>
        <location evidence="1">Endomembrane system</location>
        <topology evidence="1">Multi-pass membrane protein</topology>
    </subcellularLocation>
</comment>
<reference evidence="7 8" key="1">
    <citation type="submission" date="2016-10" db="EMBL/GenBank/DDBJ databases">
        <authorList>
            <person name="de Groot N.N."/>
        </authorList>
    </citation>
    <scope>NUCLEOTIDE SEQUENCE [LARGE SCALE GENOMIC DNA]</scope>
    <source>
        <strain evidence="7 8">CGMCC 1.6291</strain>
    </source>
</reference>
<evidence type="ECO:0000256" key="6">
    <source>
        <dbReference type="SAM" id="Phobius"/>
    </source>
</evidence>
<evidence type="ECO:0000256" key="5">
    <source>
        <dbReference type="SAM" id="MobiDB-lite"/>
    </source>
</evidence>
<feature type="compositionally biased region" description="Basic and acidic residues" evidence="5">
    <location>
        <begin position="1"/>
        <end position="15"/>
    </location>
</feature>
<evidence type="ECO:0000256" key="2">
    <source>
        <dbReference type="ARBA" id="ARBA00022692"/>
    </source>
</evidence>
<accession>A0A1H8UMS5</accession>
<sequence>MSKELEHSHHPEAIRRRLAAPPSPSYLRDSILGGIDGCVTTIAVVASVAGAGLPGVVAFVLGLSSLVADGFSMAVSNYQAVKSDHDARARLRAQEDRHIRLDPGGEREEIRQIFRSKGFDGEVLEQIVETLTADERLWIDTMIREEHGLALQGPSPLKAGAATFAMFLLVGATPLLPFLIPLLQGQAYFLASAVAAAVALFGIGWAKGRVLGMARLRAGLETLLMGGGAAVVAFVIGVFLEPMLAELRL</sequence>
<feature type="transmembrane region" description="Helical" evidence="6">
    <location>
        <begin position="218"/>
        <end position="240"/>
    </location>
</feature>
<evidence type="ECO:0000313" key="8">
    <source>
        <dbReference type="Proteomes" id="UP000199657"/>
    </source>
</evidence>
<dbReference type="GO" id="GO:0012505">
    <property type="term" value="C:endomembrane system"/>
    <property type="evidence" value="ECO:0007669"/>
    <property type="project" value="UniProtKB-SubCell"/>
</dbReference>
<evidence type="ECO:0000313" key="7">
    <source>
        <dbReference type="EMBL" id="SEP04283.1"/>
    </source>
</evidence>
<dbReference type="GO" id="GO:0030026">
    <property type="term" value="P:intracellular manganese ion homeostasis"/>
    <property type="evidence" value="ECO:0007669"/>
    <property type="project" value="InterPro"/>
</dbReference>
<evidence type="ECO:0000256" key="3">
    <source>
        <dbReference type="ARBA" id="ARBA00022989"/>
    </source>
</evidence>
<keyword evidence="8" id="KW-1185">Reference proteome</keyword>
<name>A0A1H8UMS5_9GAMM</name>
<feature type="transmembrane region" description="Helical" evidence="6">
    <location>
        <begin position="159"/>
        <end position="180"/>
    </location>
</feature>
<protein>
    <submittedName>
        <fullName evidence="7">Predicted Fe2+/Mn2+ transporter, VIT1/CCC1 family</fullName>
    </submittedName>
</protein>
<dbReference type="Proteomes" id="UP000199657">
    <property type="component" value="Unassembled WGS sequence"/>
</dbReference>
<dbReference type="OrthoDB" id="5506246at2"/>
<dbReference type="EMBL" id="FOEG01000007">
    <property type="protein sequence ID" value="SEP04283.1"/>
    <property type="molecule type" value="Genomic_DNA"/>
</dbReference>
<dbReference type="RefSeq" id="WP_091645131.1">
    <property type="nucleotide sequence ID" value="NZ_FOEG01000007.1"/>
</dbReference>
<evidence type="ECO:0000256" key="4">
    <source>
        <dbReference type="ARBA" id="ARBA00023136"/>
    </source>
</evidence>
<keyword evidence="2 6" id="KW-0812">Transmembrane</keyword>
<gene>
    <name evidence="7" type="ORF">SAMN04488052_10791</name>
</gene>
<feature type="transmembrane region" description="Helical" evidence="6">
    <location>
        <begin position="186"/>
        <end position="206"/>
    </location>
</feature>
<proteinExistence type="predicted"/>
<feature type="region of interest" description="Disordered" evidence="5">
    <location>
        <begin position="1"/>
        <end position="22"/>
    </location>
</feature>
<dbReference type="GO" id="GO:0005384">
    <property type="term" value="F:manganese ion transmembrane transporter activity"/>
    <property type="evidence" value="ECO:0007669"/>
    <property type="project" value="InterPro"/>
</dbReference>